<dbReference type="HOGENOM" id="CLU_110740_1_0_11"/>
<keyword evidence="4" id="KW-1185">Reference proteome</keyword>
<feature type="transmembrane region" description="Helical" evidence="1">
    <location>
        <begin position="52"/>
        <end position="70"/>
    </location>
</feature>
<dbReference type="KEGG" id="srt:Srot_2648"/>
<keyword evidence="1" id="KW-0472">Membrane</keyword>
<protein>
    <recommendedName>
        <fullName evidence="2">Low molecular weight protein antigen 6 PH domain-containing protein</fullName>
    </recommendedName>
</protein>
<proteinExistence type="predicted"/>
<dbReference type="STRING" id="640132.Srot_2648"/>
<dbReference type="Proteomes" id="UP000002247">
    <property type="component" value="Chromosome"/>
</dbReference>
<evidence type="ECO:0000313" key="4">
    <source>
        <dbReference type="Proteomes" id="UP000002247"/>
    </source>
</evidence>
<dbReference type="AlphaFoldDB" id="D6ZCB3"/>
<reference evidence="3 4" key="1">
    <citation type="journal article" date="2010" name="Stand. Genomic Sci.">
        <title>Complete genome sequence of Segniliparus rotundus type strain (CDC 1076).</title>
        <authorList>
            <person name="Sikorski J."/>
            <person name="Lapidus A."/>
            <person name="Copeland A."/>
            <person name="Misra M."/>
            <person name="Glavina Del Rio T."/>
            <person name="Nolan M."/>
            <person name="Lucas S."/>
            <person name="Chen F."/>
            <person name="Tice H."/>
            <person name="Cheng J.F."/>
            <person name="Jando M."/>
            <person name="Schneider S."/>
            <person name="Bruce D."/>
            <person name="Goodwin L."/>
            <person name="Pitluck S."/>
            <person name="Liolios K."/>
            <person name="Mikhailova N."/>
            <person name="Pati A."/>
            <person name="Ivanova N."/>
            <person name="Mavromatis K."/>
            <person name="Chen A."/>
            <person name="Palaniappan K."/>
            <person name="Chertkov O."/>
            <person name="Land M."/>
            <person name="Hauser L."/>
            <person name="Chang Y.J."/>
            <person name="Jeffries C.D."/>
            <person name="Brettin T."/>
            <person name="Detter J.C."/>
            <person name="Han C."/>
            <person name="Rohde M."/>
            <person name="Goker M."/>
            <person name="Bristow J."/>
            <person name="Eisen J.A."/>
            <person name="Markowitz V."/>
            <person name="Hugenholtz P."/>
            <person name="Kyrpides N.C."/>
            <person name="Klenk H.P."/>
        </authorList>
    </citation>
    <scope>NUCLEOTIDE SEQUENCE [LARGE SCALE GENOMIC DNA]</scope>
    <source>
        <strain evidence="4">ATCC BAA-972 / CDC 1076 / CIP 108378 / DSM 44985 / JCM 13578</strain>
    </source>
</reference>
<keyword evidence="1" id="KW-0812">Transmembrane</keyword>
<organism evidence="3 4">
    <name type="scientific">Segniliparus rotundus (strain ATCC BAA-972 / CDC 1076 / CIP 108378 / DSM 44985 / JCM 13578)</name>
    <dbReference type="NCBI Taxonomy" id="640132"/>
    <lineage>
        <taxon>Bacteria</taxon>
        <taxon>Bacillati</taxon>
        <taxon>Actinomycetota</taxon>
        <taxon>Actinomycetes</taxon>
        <taxon>Mycobacteriales</taxon>
        <taxon>Segniliparaceae</taxon>
        <taxon>Segniliparus</taxon>
    </lineage>
</organism>
<name>D6ZCB3_SEGRD</name>
<feature type="transmembrane region" description="Helical" evidence="1">
    <location>
        <begin position="18"/>
        <end position="40"/>
    </location>
</feature>
<gene>
    <name evidence="3" type="ordered locus">Srot_2648</name>
</gene>
<dbReference type="eggNOG" id="ENOG50331K6">
    <property type="taxonomic scope" value="Bacteria"/>
</dbReference>
<keyword evidence="1" id="KW-1133">Transmembrane helix</keyword>
<dbReference type="OrthoDB" id="5191452at2"/>
<evidence type="ECO:0000256" key="1">
    <source>
        <dbReference type="SAM" id="Phobius"/>
    </source>
</evidence>
<evidence type="ECO:0000259" key="2">
    <source>
        <dbReference type="Pfam" id="PF10756"/>
    </source>
</evidence>
<dbReference type="InterPro" id="IPR019692">
    <property type="entry name" value="CFP-6_PH"/>
</dbReference>
<accession>D6ZCB3</accession>
<sequence>MSGAERPRLVIRPRKMRLLAWVAAVALLVVHVAVGVLLRISETGVYFRISDQVALVVLGLIFAGLALLFIRPRVRVLDAGLGVRNLFAETLVPWDHVLAISFPETSSWARVDVPDDEYVPMMALSAMDGQRALDSIRSLRAAVDEHAGSAPR</sequence>
<dbReference type="RefSeq" id="WP_013139531.1">
    <property type="nucleotide sequence ID" value="NC_014168.1"/>
</dbReference>
<dbReference type="Pfam" id="PF10756">
    <property type="entry name" value="bPH_6"/>
    <property type="match status" value="1"/>
</dbReference>
<dbReference type="EMBL" id="CP001958">
    <property type="protein sequence ID" value="ADG99082.1"/>
    <property type="molecule type" value="Genomic_DNA"/>
</dbReference>
<evidence type="ECO:0000313" key="3">
    <source>
        <dbReference type="EMBL" id="ADG99082.1"/>
    </source>
</evidence>
<feature type="domain" description="Low molecular weight protein antigen 6 PH" evidence="2">
    <location>
        <begin position="71"/>
        <end position="141"/>
    </location>
</feature>